<dbReference type="EMBL" id="VSSQ01000265">
    <property type="protein sequence ID" value="MPL88822.1"/>
    <property type="molecule type" value="Genomic_DNA"/>
</dbReference>
<dbReference type="PROSITE" id="PS51755">
    <property type="entry name" value="OMPR_PHOB"/>
    <property type="match status" value="1"/>
</dbReference>
<dbReference type="Gene3D" id="1.10.10.10">
    <property type="entry name" value="Winged helix-like DNA-binding domain superfamily/Winged helix DNA-binding domain"/>
    <property type="match status" value="1"/>
</dbReference>
<dbReference type="InterPro" id="IPR039420">
    <property type="entry name" value="WalR-like"/>
</dbReference>
<sequence length="236" mass="26430">MVKIPKILVVDDEENIRALVRFNLEKTGYQVIEASNGKNALEIIAEDRPDLIILDLMLPVIDGLDVCRKLKGSLITSAIPIIMLTAKSDEVDRVIGLELGADDYLTKPFGPRELIARIKAVLRRSILPAATANVAKELHFGSLLINLTNYAAYLSGDKLELTLKEFEVLCLLVQNPNQAFSREKLLESIWGYEYYGDTRTVDVHIRHLRAKLEKAPEIANAIETVRGIGYRLHAKI</sequence>
<dbReference type="PANTHER" id="PTHR48111">
    <property type="entry name" value="REGULATOR OF RPOS"/>
    <property type="match status" value="1"/>
</dbReference>
<keyword evidence="2" id="KW-0902">Two-component regulatory system</keyword>
<dbReference type="Gene3D" id="6.10.250.690">
    <property type="match status" value="1"/>
</dbReference>
<accession>A0A644VDR0</accession>
<comment type="caution">
    <text evidence="8">The sequence shown here is derived from an EMBL/GenBank/DDBJ whole genome shotgun (WGS) entry which is preliminary data.</text>
</comment>
<dbReference type="FunFam" id="3.40.50.2300:FF:000001">
    <property type="entry name" value="DNA-binding response regulator PhoB"/>
    <property type="match status" value="1"/>
</dbReference>
<keyword evidence="3" id="KW-0805">Transcription regulation</keyword>
<evidence type="ECO:0000259" key="6">
    <source>
        <dbReference type="PROSITE" id="PS50110"/>
    </source>
</evidence>
<keyword evidence="1" id="KW-0597">Phosphoprotein</keyword>
<dbReference type="SUPFAM" id="SSF52172">
    <property type="entry name" value="CheY-like"/>
    <property type="match status" value="1"/>
</dbReference>
<dbReference type="Pfam" id="PF00486">
    <property type="entry name" value="Trans_reg_C"/>
    <property type="match status" value="1"/>
</dbReference>
<evidence type="ECO:0000256" key="3">
    <source>
        <dbReference type="ARBA" id="ARBA00023015"/>
    </source>
</evidence>
<dbReference type="InterPro" id="IPR036388">
    <property type="entry name" value="WH-like_DNA-bd_sf"/>
</dbReference>
<name>A0A644VDR0_9ZZZZ</name>
<protein>
    <submittedName>
        <fullName evidence="8">Alkaline phosphatase synthesis transcriptional regulatory protein PhoP</fullName>
    </submittedName>
</protein>
<evidence type="ECO:0000256" key="4">
    <source>
        <dbReference type="ARBA" id="ARBA00023125"/>
    </source>
</evidence>
<reference evidence="8" key="1">
    <citation type="submission" date="2019-08" db="EMBL/GenBank/DDBJ databases">
        <authorList>
            <person name="Kucharzyk K."/>
            <person name="Murdoch R.W."/>
            <person name="Higgins S."/>
            <person name="Loffler F."/>
        </authorList>
    </citation>
    <scope>NUCLEOTIDE SEQUENCE</scope>
</reference>
<feature type="domain" description="Response regulatory" evidence="6">
    <location>
        <begin position="6"/>
        <end position="122"/>
    </location>
</feature>
<evidence type="ECO:0000313" key="8">
    <source>
        <dbReference type="EMBL" id="MPL88822.1"/>
    </source>
</evidence>
<dbReference type="InterPro" id="IPR001789">
    <property type="entry name" value="Sig_transdc_resp-reg_receiver"/>
</dbReference>
<dbReference type="GO" id="GO:0005829">
    <property type="term" value="C:cytosol"/>
    <property type="evidence" value="ECO:0007669"/>
    <property type="project" value="TreeGrafter"/>
</dbReference>
<evidence type="ECO:0000256" key="2">
    <source>
        <dbReference type="ARBA" id="ARBA00023012"/>
    </source>
</evidence>
<dbReference type="InterPro" id="IPR016032">
    <property type="entry name" value="Sig_transdc_resp-reg_C-effctor"/>
</dbReference>
<dbReference type="PANTHER" id="PTHR48111:SF40">
    <property type="entry name" value="PHOSPHATE REGULON TRANSCRIPTIONAL REGULATORY PROTEIN PHOB"/>
    <property type="match status" value="1"/>
</dbReference>
<feature type="domain" description="OmpR/PhoB-type" evidence="7">
    <location>
        <begin position="135"/>
        <end position="234"/>
    </location>
</feature>
<keyword evidence="5" id="KW-0804">Transcription</keyword>
<dbReference type="CDD" id="cd00383">
    <property type="entry name" value="trans_reg_C"/>
    <property type="match status" value="1"/>
</dbReference>
<dbReference type="SUPFAM" id="SSF46894">
    <property type="entry name" value="C-terminal effector domain of the bipartite response regulators"/>
    <property type="match status" value="1"/>
</dbReference>
<keyword evidence="4" id="KW-0238">DNA-binding</keyword>
<dbReference type="FunFam" id="1.10.10.10:FF:000018">
    <property type="entry name" value="DNA-binding response regulator ResD"/>
    <property type="match status" value="1"/>
</dbReference>
<organism evidence="8">
    <name type="scientific">bioreactor metagenome</name>
    <dbReference type="NCBI Taxonomy" id="1076179"/>
    <lineage>
        <taxon>unclassified sequences</taxon>
        <taxon>metagenomes</taxon>
        <taxon>ecological metagenomes</taxon>
    </lineage>
</organism>
<dbReference type="Gene3D" id="3.40.50.2300">
    <property type="match status" value="1"/>
</dbReference>
<dbReference type="GO" id="GO:0006355">
    <property type="term" value="P:regulation of DNA-templated transcription"/>
    <property type="evidence" value="ECO:0007669"/>
    <property type="project" value="InterPro"/>
</dbReference>
<dbReference type="GO" id="GO:0032993">
    <property type="term" value="C:protein-DNA complex"/>
    <property type="evidence" value="ECO:0007669"/>
    <property type="project" value="TreeGrafter"/>
</dbReference>
<evidence type="ECO:0000256" key="1">
    <source>
        <dbReference type="ARBA" id="ARBA00022553"/>
    </source>
</evidence>
<dbReference type="SMART" id="SM00448">
    <property type="entry name" value="REC"/>
    <property type="match status" value="1"/>
</dbReference>
<dbReference type="SMART" id="SM00862">
    <property type="entry name" value="Trans_reg_C"/>
    <property type="match status" value="1"/>
</dbReference>
<dbReference type="PROSITE" id="PS50110">
    <property type="entry name" value="RESPONSE_REGULATORY"/>
    <property type="match status" value="1"/>
</dbReference>
<gene>
    <name evidence="8" type="primary">phoP_10</name>
    <name evidence="8" type="ORF">SDC9_34851</name>
</gene>
<proteinExistence type="predicted"/>
<evidence type="ECO:0000259" key="7">
    <source>
        <dbReference type="PROSITE" id="PS51755"/>
    </source>
</evidence>
<evidence type="ECO:0000256" key="5">
    <source>
        <dbReference type="ARBA" id="ARBA00023163"/>
    </source>
</evidence>
<dbReference type="GO" id="GO:0000156">
    <property type="term" value="F:phosphorelay response regulator activity"/>
    <property type="evidence" value="ECO:0007669"/>
    <property type="project" value="TreeGrafter"/>
</dbReference>
<dbReference type="InterPro" id="IPR011006">
    <property type="entry name" value="CheY-like_superfamily"/>
</dbReference>
<dbReference type="GO" id="GO:0000976">
    <property type="term" value="F:transcription cis-regulatory region binding"/>
    <property type="evidence" value="ECO:0007669"/>
    <property type="project" value="TreeGrafter"/>
</dbReference>
<dbReference type="Pfam" id="PF00072">
    <property type="entry name" value="Response_reg"/>
    <property type="match status" value="1"/>
</dbReference>
<dbReference type="AlphaFoldDB" id="A0A644VDR0"/>
<dbReference type="InterPro" id="IPR001867">
    <property type="entry name" value="OmpR/PhoB-type_DNA-bd"/>
</dbReference>